<evidence type="ECO:0000313" key="1">
    <source>
        <dbReference type="EMBL" id="ANC78885.1"/>
    </source>
</evidence>
<keyword evidence="2" id="KW-1185">Reference proteome</keyword>
<dbReference type="EMBL" id="CP015378">
    <property type="protein sequence ID" value="ANC78885.1"/>
    <property type="molecule type" value="Genomic_DNA"/>
</dbReference>
<dbReference type="SUPFAM" id="SSF51126">
    <property type="entry name" value="Pectin lyase-like"/>
    <property type="match status" value="1"/>
</dbReference>
<dbReference type="InterPro" id="IPR012334">
    <property type="entry name" value="Pectin_lyas_fold"/>
</dbReference>
<name>A0A168WAI8_9BACL</name>
<accession>A0A168WAI8</accession>
<sequence>MGIIEVFLARANTATVTKSGNDSTASIGGNPFQTINGAISAIVASNAQGITILVYPGTYDEVVTLPDGNSIKGISASTVILSKDVTSNTTLLTMGNNTTVEDITLQLTSSVHVDLTGIAFPGTTAQSASVQGVTVQVDNAAAGTGGTSNVYGVHSFGTGNPTIGTSNLINLSVKVQSAGLGNKRGILVDSNPQTFNCQNTVIQSINGGGAGSYIAAEVNRTGASLNLIGCTLEGGTGDISQSAGTLTIGSTQLINSTANSLGFSTFGQPSIFFWAQPGVIGLGTSFYRPGTAALTGTEVIIRISQRCIVKTLNIRSLVSPGLGTTVTWTIRKNGADTGLTASMNGLQNSAMNDNVSLTYEAGDTLSLKVSTAIISTIADTVVQVEIV</sequence>
<dbReference type="Proteomes" id="UP000076623">
    <property type="component" value="Chromosome"/>
</dbReference>
<proteinExistence type="predicted"/>
<dbReference type="Gene3D" id="2.160.20.10">
    <property type="entry name" value="Single-stranded right-handed beta-helix, Pectin lyase-like"/>
    <property type="match status" value="1"/>
</dbReference>
<dbReference type="InterPro" id="IPR011050">
    <property type="entry name" value="Pectin_lyase_fold/virulence"/>
</dbReference>
<reference evidence="1 2" key="1">
    <citation type="submission" date="2016-04" db="EMBL/GenBank/DDBJ databases">
        <title>Complete genome sequence of Fictibacillus phosphorivorans G25-29, a strain toxic to nematodes.</title>
        <authorList>
            <person name="Zheng Z."/>
        </authorList>
    </citation>
    <scope>NUCLEOTIDE SEQUENCE [LARGE SCALE GENOMIC DNA]</scope>
    <source>
        <strain evidence="1 2">G25-29</strain>
    </source>
</reference>
<evidence type="ECO:0008006" key="3">
    <source>
        <dbReference type="Google" id="ProtNLM"/>
    </source>
</evidence>
<protein>
    <recommendedName>
        <fullName evidence="3">DUF1565 domain-containing protein</fullName>
    </recommendedName>
</protein>
<organism evidence="1 2">
    <name type="scientific">Fictibacillus phosphorivorans</name>
    <dbReference type="NCBI Taxonomy" id="1221500"/>
    <lineage>
        <taxon>Bacteria</taxon>
        <taxon>Bacillati</taxon>
        <taxon>Bacillota</taxon>
        <taxon>Bacilli</taxon>
        <taxon>Bacillales</taxon>
        <taxon>Fictibacillaceae</taxon>
        <taxon>Fictibacillus</taxon>
    </lineage>
</organism>
<dbReference type="KEGG" id="fpn:ABE65_019600"/>
<evidence type="ECO:0000313" key="2">
    <source>
        <dbReference type="Proteomes" id="UP000076623"/>
    </source>
</evidence>
<dbReference type="RefSeq" id="WP_066398734.1">
    <property type="nucleotide sequence ID" value="NZ_CP015378.1"/>
</dbReference>
<dbReference type="AlphaFoldDB" id="A0A168WAI8"/>
<gene>
    <name evidence="1" type="ORF">ABE65_019600</name>
</gene>